<name>A0ABR4CWZ6_9HELO</name>
<accession>A0ABR4CWZ6</accession>
<evidence type="ECO:0000256" key="1">
    <source>
        <dbReference type="SAM" id="MobiDB-lite"/>
    </source>
</evidence>
<gene>
    <name evidence="2" type="ORF">VTL71DRAFT_8193</name>
</gene>
<comment type="caution">
    <text evidence="2">The sequence shown here is derived from an EMBL/GenBank/DDBJ whole genome shotgun (WGS) entry which is preliminary data.</text>
</comment>
<feature type="compositionally biased region" description="Low complexity" evidence="1">
    <location>
        <begin position="102"/>
        <end position="112"/>
    </location>
</feature>
<organism evidence="2 3">
    <name type="scientific">Oculimacula yallundae</name>
    <dbReference type="NCBI Taxonomy" id="86028"/>
    <lineage>
        <taxon>Eukaryota</taxon>
        <taxon>Fungi</taxon>
        <taxon>Dikarya</taxon>
        <taxon>Ascomycota</taxon>
        <taxon>Pezizomycotina</taxon>
        <taxon>Leotiomycetes</taxon>
        <taxon>Helotiales</taxon>
        <taxon>Ploettnerulaceae</taxon>
        <taxon>Oculimacula</taxon>
    </lineage>
</organism>
<feature type="region of interest" description="Disordered" evidence="1">
    <location>
        <begin position="180"/>
        <end position="199"/>
    </location>
</feature>
<feature type="region of interest" description="Disordered" evidence="1">
    <location>
        <begin position="102"/>
        <end position="129"/>
    </location>
</feature>
<protein>
    <submittedName>
        <fullName evidence="2">Uncharacterized protein</fullName>
    </submittedName>
</protein>
<sequence length="247" mass="27009">MPCQAQAVRPSSMHASILMPCCPARGSHGKWMEARERAQIVEEPIAARCSGRPFDLFGTRKLKAPRTVVLHTSLSLENRELGRQSVSHPALQLDYSARASLPPTRLRSTSPSPAQPYPLPGSQQTLQNSNTTLPLKSFTYPIPHTITLHNSLLSPYRPHPQPLLLPLSVYLQPSLSTVVSSSRNPGTKLSGRSQTHRQARSDTISDALAATPKFASCLRFERLLSVVTVVVLSLQERLPPSGVFLVG</sequence>
<evidence type="ECO:0000313" key="3">
    <source>
        <dbReference type="Proteomes" id="UP001595075"/>
    </source>
</evidence>
<keyword evidence="3" id="KW-1185">Reference proteome</keyword>
<proteinExistence type="predicted"/>
<evidence type="ECO:0000313" key="2">
    <source>
        <dbReference type="EMBL" id="KAL2074415.1"/>
    </source>
</evidence>
<dbReference type="Proteomes" id="UP001595075">
    <property type="component" value="Unassembled WGS sequence"/>
</dbReference>
<reference evidence="2 3" key="1">
    <citation type="journal article" date="2024" name="Commun. Biol.">
        <title>Comparative genomic analysis of thermophilic fungi reveals convergent evolutionary adaptations and gene losses.</title>
        <authorList>
            <person name="Steindorff A.S."/>
            <person name="Aguilar-Pontes M.V."/>
            <person name="Robinson A.J."/>
            <person name="Andreopoulos B."/>
            <person name="LaButti K."/>
            <person name="Kuo A."/>
            <person name="Mondo S."/>
            <person name="Riley R."/>
            <person name="Otillar R."/>
            <person name="Haridas S."/>
            <person name="Lipzen A."/>
            <person name="Grimwood J."/>
            <person name="Schmutz J."/>
            <person name="Clum A."/>
            <person name="Reid I.D."/>
            <person name="Moisan M.C."/>
            <person name="Butler G."/>
            <person name="Nguyen T.T.M."/>
            <person name="Dewar K."/>
            <person name="Conant G."/>
            <person name="Drula E."/>
            <person name="Henrissat B."/>
            <person name="Hansel C."/>
            <person name="Singer S."/>
            <person name="Hutchinson M.I."/>
            <person name="de Vries R.P."/>
            <person name="Natvig D.O."/>
            <person name="Powell A.J."/>
            <person name="Tsang A."/>
            <person name="Grigoriev I.V."/>
        </authorList>
    </citation>
    <scope>NUCLEOTIDE SEQUENCE [LARGE SCALE GENOMIC DNA]</scope>
    <source>
        <strain evidence="2 3">CBS 494.80</strain>
    </source>
</reference>
<dbReference type="EMBL" id="JAZHXI010000002">
    <property type="protein sequence ID" value="KAL2074415.1"/>
    <property type="molecule type" value="Genomic_DNA"/>
</dbReference>
<feature type="compositionally biased region" description="Polar residues" evidence="1">
    <location>
        <begin position="180"/>
        <end position="193"/>
    </location>
</feature>